<evidence type="ECO:0000256" key="3">
    <source>
        <dbReference type="ARBA" id="ARBA00022553"/>
    </source>
</evidence>
<dbReference type="PROSITE" id="PS01124">
    <property type="entry name" value="HTH_ARAC_FAMILY_2"/>
    <property type="match status" value="1"/>
</dbReference>
<dbReference type="SMART" id="SM00342">
    <property type="entry name" value="HTH_ARAC"/>
    <property type="match status" value="1"/>
</dbReference>
<evidence type="ECO:0000313" key="12">
    <source>
        <dbReference type="Proteomes" id="UP000634134"/>
    </source>
</evidence>
<proteinExistence type="predicted"/>
<dbReference type="Pfam" id="PF02518">
    <property type="entry name" value="HATPase_c"/>
    <property type="match status" value="1"/>
</dbReference>
<accession>A0ABR9WFS2</accession>
<dbReference type="Pfam" id="PF07495">
    <property type="entry name" value="Y_Y_Y"/>
    <property type="match status" value="1"/>
</dbReference>
<dbReference type="PRINTS" id="PR00344">
    <property type="entry name" value="BCTRLSENSOR"/>
</dbReference>
<dbReference type="PANTHER" id="PTHR43547:SF2">
    <property type="entry name" value="HYBRID SIGNAL TRANSDUCTION HISTIDINE KINASE C"/>
    <property type="match status" value="1"/>
</dbReference>
<dbReference type="Gene3D" id="2.130.10.10">
    <property type="entry name" value="YVTN repeat-like/Quinoprotein amine dehydrogenase"/>
    <property type="match status" value="1"/>
</dbReference>
<dbReference type="InterPro" id="IPR015943">
    <property type="entry name" value="WD40/YVTN_repeat-like_dom_sf"/>
</dbReference>
<dbReference type="SUPFAM" id="SSF55874">
    <property type="entry name" value="ATPase domain of HSP90 chaperone/DNA topoisomerase II/histidine kinase"/>
    <property type="match status" value="1"/>
</dbReference>
<feature type="domain" description="Histidine kinase" evidence="9">
    <location>
        <begin position="480"/>
        <end position="700"/>
    </location>
</feature>
<evidence type="ECO:0000313" key="11">
    <source>
        <dbReference type="EMBL" id="MBE9463771.1"/>
    </source>
</evidence>
<dbReference type="Pfam" id="PF00512">
    <property type="entry name" value="HisKA"/>
    <property type="match status" value="1"/>
</dbReference>
<dbReference type="InterPro" id="IPR036890">
    <property type="entry name" value="HATPase_C_sf"/>
</dbReference>
<dbReference type="InterPro" id="IPR004358">
    <property type="entry name" value="Sig_transdc_His_kin-like_C"/>
</dbReference>
<dbReference type="InterPro" id="IPR036097">
    <property type="entry name" value="HisK_dim/P_sf"/>
</dbReference>
<comment type="catalytic activity">
    <reaction evidence="1">
        <text>ATP + protein L-histidine = ADP + protein N-phospho-L-histidine.</text>
        <dbReference type="EC" id="2.7.13.3"/>
    </reaction>
</comment>
<name>A0ABR9WFS2_9BACT</name>
<keyword evidence="12" id="KW-1185">Reference proteome</keyword>
<dbReference type="Gene3D" id="1.10.10.60">
    <property type="entry name" value="Homeodomain-like"/>
    <property type="match status" value="1"/>
</dbReference>
<evidence type="ECO:0000256" key="6">
    <source>
        <dbReference type="ARBA" id="ARBA00023163"/>
    </source>
</evidence>
<dbReference type="RefSeq" id="WP_194121881.1">
    <property type="nucleotide sequence ID" value="NZ_JACYGY010000001.1"/>
</dbReference>
<dbReference type="SUPFAM" id="SSF47384">
    <property type="entry name" value="Homodimeric domain of signal transducing histidine kinase"/>
    <property type="match status" value="1"/>
</dbReference>
<dbReference type="InterPro" id="IPR011006">
    <property type="entry name" value="CheY-like_superfamily"/>
</dbReference>
<sequence length="988" mass="111945">MHANHNPSYQIYRLNKSDNSIQSLPSGIGARGIRHHVIYQDRQHNIWMIIDSDAKPGAVLMKISEDWKILRQYPLALFNEKNFTLKIHEDEKGFLWLGLSNGAFLRFNPEAEKFTAYSYRYLLPLSGSVVENFCMYQDGKTMWIGTQKGLIRAENFQSKPSFSIYKNSRSDRQSLSNDFVSGVINDPLRPGKYLWVSTKGGGLERFEKQTGKFEHFTENQGLPNKVVYGILPGNDHMLWMSTNWGLSSLNPKTLIFTNFNKSDGLQDDEFNTNSYFKALNGELLFGGIKGINIFRPSAISSNKNPPVTRLIGLQINNEQIQPGDQTHLLAQALGNTAELDLSHDQNQIALEFAVMDFTNPVKNRFRYQLEGIDRDWVEANTHHFANYAQLPHGKYVFKVIGTTNGQVWSAPAKLSIRIHPPFYKTWWAYLIYCTLLVYLWYRSNQSQLRRVRLQQQLLYKDKEASRLAELDMIKNNFFANISHEFRTPLTLLTGPVNLRHKKYPTEQLIPTMQRNLLRLQTLINQLLDLSKLEAGKMELKVQYADLAGFLSPLFASFESVAQSKQILFEKPQSHFTQMVYFDADKIEKIVTNLLSNAFKFTPENGRVKVDVTYQIQPSDLSASSARITITDNGIGIDPVRLPRIFDRFYQIDSGRRRDHEGTGIGLALVKELVSALGGTIDVKSAPGSGSTFTVVLPCDLASWTNYVSVQQPEDNSAPFASQPVYAQTEPSDLKNTGELPVLLIVEDNVDLRAFVRSIFEGTFHIEEAKDGQQGLELAISHIPDVIISDLMMPRMDGLDFCKAVKTDFRTDHIPVILLTAKAALKDRLEGLQLGADDYIAKPFDTDELKVRVENLFKQRQLLQQKYAQHIASGSVTADAAKVGSADEKFLQRANSILEEKLSDSSFTIEQFATEMGITSVQLRRKLKAITGQTGIEYLRNYRLQKAASLLANKAATVSETAYMLGFESLSYFSKVFQERFGKKPSEWV</sequence>
<dbReference type="Gene3D" id="1.10.287.130">
    <property type="match status" value="1"/>
</dbReference>
<dbReference type="SMART" id="SM00448">
    <property type="entry name" value="REC"/>
    <property type="match status" value="1"/>
</dbReference>
<dbReference type="InterPro" id="IPR018060">
    <property type="entry name" value="HTH_AraC"/>
</dbReference>
<dbReference type="SUPFAM" id="SSF63829">
    <property type="entry name" value="Calcium-dependent phosphotriesterase"/>
    <property type="match status" value="1"/>
</dbReference>
<dbReference type="Gene3D" id="3.30.565.10">
    <property type="entry name" value="Histidine kinase-like ATPase, C-terminal domain"/>
    <property type="match status" value="1"/>
</dbReference>
<dbReference type="CDD" id="cd17574">
    <property type="entry name" value="REC_OmpR"/>
    <property type="match status" value="1"/>
</dbReference>
<dbReference type="Gene3D" id="3.40.50.2300">
    <property type="match status" value="1"/>
</dbReference>
<dbReference type="InterPro" id="IPR003661">
    <property type="entry name" value="HisK_dim/P_dom"/>
</dbReference>
<comment type="caution">
    <text evidence="11">The sequence shown here is derived from an EMBL/GenBank/DDBJ whole genome shotgun (WGS) entry which is preliminary data.</text>
</comment>
<dbReference type="SMART" id="SM00388">
    <property type="entry name" value="HisKA"/>
    <property type="match status" value="1"/>
</dbReference>
<keyword evidence="4" id="KW-0805">Transcription regulation</keyword>
<dbReference type="Proteomes" id="UP000634134">
    <property type="component" value="Unassembled WGS sequence"/>
</dbReference>
<dbReference type="CDD" id="cd16922">
    <property type="entry name" value="HATPase_EvgS-ArcB-TorS-like"/>
    <property type="match status" value="1"/>
</dbReference>
<dbReference type="EMBL" id="JACYGY010000001">
    <property type="protein sequence ID" value="MBE9463771.1"/>
    <property type="molecule type" value="Genomic_DNA"/>
</dbReference>
<protein>
    <recommendedName>
        <fullName evidence="2">histidine kinase</fullName>
        <ecNumber evidence="2">2.7.13.3</ecNumber>
    </recommendedName>
</protein>
<dbReference type="PROSITE" id="PS50109">
    <property type="entry name" value="HIS_KIN"/>
    <property type="match status" value="1"/>
</dbReference>
<dbReference type="CDD" id="cd00082">
    <property type="entry name" value="HisKA"/>
    <property type="match status" value="1"/>
</dbReference>
<evidence type="ECO:0000256" key="5">
    <source>
        <dbReference type="ARBA" id="ARBA00023125"/>
    </source>
</evidence>
<dbReference type="Pfam" id="PF00072">
    <property type="entry name" value="Response_reg"/>
    <property type="match status" value="1"/>
</dbReference>
<evidence type="ECO:0000259" key="8">
    <source>
        <dbReference type="PROSITE" id="PS01124"/>
    </source>
</evidence>
<dbReference type="InterPro" id="IPR018062">
    <property type="entry name" value="HTH_AraC-typ_CS"/>
</dbReference>
<dbReference type="SUPFAM" id="SSF52172">
    <property type="entry name" value="CheY-like"/>
    <property type="match status" value="1"/>
</dbReference>
<dbReference type="PROSITE" id="PS00041">
    <property type="entry name" value="HTH_ARAC_FAMILY_1"/>
    <property type="match status" value="1"/>
</dbReference>
<feature type="domain" description="Response regulatory" evidence="10">
    <location>
        <begin position="741"/>
        <end position="856"/>
    </location>
</feature>
<dbReference type="InterPro" id="IPR003594">
    <property type="entry name" value="HATPase_dom"/>
</dbReference>
<dbReference type="SUPFAM" id="SSF46689">
    <property type="entry name" value="Homeodomain-like"/>
    <property type="match status" value="1"/>
</dbReference>
<dbReference type="InterPro" id="IPR005467">
    <property type="entry name" value="His_kinase_dom"/>
</dbReference>
<dbReference type="EC" id="2.7.13.3" evidence="2"/>
<dbReference type="SMART" id="SM00387">
    <property type="entry name" value="HATPase_c"/>
    <property type="match status" value="1"/>
</dbReference>
<evidence type="ECO:0000256" key="4">
    <source>
        <dbReference type="ARBA" id="ARBA00023015"/>
    </source>
</evidence>
<keyword evidence="5" id="KW-0238">DNA-binding</keyword>
<keyword evidence="3 7" id="KW-0597">Phosphoprotein</keyword>
<feature type="modified residue" description="4-aspartylphosphate" evidence="7">
    <location>
        <position position="789"/>
    </location>
</feature>
<dbReference type="PANTHER" id="PTHR43547">
    <property type="entry name" value="TWO-COMPONENT HISTIDINE KINASE"/>
    <property type="match status" value="1"/>
</dbReference>
<dbReference type="InterPro" id="IPR001789">
    <property type="entry name" value="Sig_transdc_resp-reg_receiver"/>
</dbReference>
<evidence type="ECO:0000256" key="2">
    <source>
        <dbReference type="ARBA" id="ARBA00012438"/>
    </source>
</evidence>
<evidence type="ECO:0000256" key="1">
    <source>
        <dbReference type="ARBA" id="ARBA00000085"/>
    </source>
</evidence>
<evidence type="ECO:0000256" key="7">
    <source>
        <dbReference type="PROSITE-ProRule" id="PRU00169"/>
    </source>
</evidence>
<keyword evidence="6" id="KW-0804">Transcription</keyword>
<gene>
    <name evidence="11" type="ORF">IEE83_17960</name>
</gene>
<dbReference type="PROSITE" id="PS50110">
    <property type="entry name" value="RESPONSE_REGULATORY"/>
    <property type="match status" value="1"/>
</dbReference>
<organism evidence="11 12">
    <name type="scientific">Dyadobacter subterraneus</name>
    <dbReference type="NCBI Taxonomy" id="2773304"/>
    <lineage>
        <taxon>Bacteria</taxon>
        <taxon>Pseudomonadati</taxon>
        <taxon>Bacteroidota</taxon>
        <taxon>Cytophagia</taxon>
        <taxon>Cytophagales</taxon>
        <taxon>Spirosomataceae</taxon>
        <taxon>Dyadobacter</taxon>
    </lineage>
</organism>
<dbReference type="Pfam" id="PF12833">
    <property type="entry name" value="HTH_18"/>
    <property type="match status" value="1"/>
</dbReference>
<evidence type="ECO:0000259" key="9">
    <source>
        <dbReference type="PROSITE" id="PS50109"/>
    </source>
</evidence>
<dbReference type="InterPro" id="IPR009057">
    <property type="entry name" value="Homeodomain-like_sf"/>
</dbReference>
<evidence type="ECO:0000259" key="10">
    <source>
        <dbReference type="PROSITE" id="PS50110"/>
    </source>
</evidence>
<dbReference type="InterPro" id="IPR011123">
    <property type="entry name" value="Y_Y_Y"/>
</dbReference>
<feature type="domain" description="HTH araC/xylS-type" evidence="8">
    <location>
        <begin position="891"/>
        <end position="988"/>
    </location>
</feature>
<dbReference type="Gene3D" id="2.60.40.10">
    <property type="entry name" value="Immunoglobulins"/>
    <property type="match status" value="1"/>
</dbReference>
<dbReference type="InterPro" id="IPR013783">
    <property type="entry name" value="Ig-like_fold"/>
</dbReference>
<reference evidence="12" key="1">
    <citation type="submission" date="2023-07" db="EMBL/GenBank/DDBJ databases">
        <title>Dyadobacter sp. nov 'subterranea' isolated from contaminted grondwater.</title>
        <authorList>
            <person name="Szabo I."/>
            <person name="Al-Omari J."/>
            <person name="Szerdahelyi S.G."/>
            <person name="Rado J."/>
        </authorList>
    </citation>
    <scope>NUCLEOTIDE SEQUENCE [LARGE SCALE GENOMIC DNA]</scope>
    <source>
        <strain evidence="12">UP-52</strain>
    </source>
</reference>